<protein>
    <submittedName>
        <fullName evidence="2">Coiled-coil domain containing 152</fullName>
    </submittedName>
</protein>
<name>A0A1A8IGI8_NOTKU</name>
<reference evidence="2" key="1">
    <citation type="submission" date="2016-05" db="EMBL/GenBank/DDBJ databases">
        <authorList>
            <person name="Lavstsen T."/>
            <person name="Jespersen J.S."/>
        </authorList>
    </citation>
    <scope>NUCLEOTIDE SEQUENCE</scope>
    <source>
        <tissue evidence="2">Brain</tissue>
    </source>
</reference>
<gene>
    <name evidence="2" type="primary">CCDC152</name>
</gene>
<dbReference type="AlphaFoldDB" id="A0A1A8IGI8"/>
<feature type="region of interest" description="Disordered" evidence="1">
    <location>
        <begin position="20"/>
        <end position="45"/>
    </location>
</feature>
<organism evidence="2">
    <name type="scientific">Nothobranchius kuhntae</name>
    <name type="common">Beira killifish</name>
    <dbReference type="NCBI Taxonomy" id="321403"/>
    <lineage>
        <taxon>Eukaryota</taxon>
        <taxon>Metazoa</taxon>
        <taxon>Chordata</taxon>
        <taxon>Craniata</taxon>
        <taxon>Vertebrata</taxon>
        <taxon>Euteleostomi</taxon>
        <taxon>Actinopterygii</taxon>
        <taxon>Neopterygii</taxon>
        <taxon>Teleostei</taxon>
        <taxon>Neoteleostei</taxon>
        <taxon>Acanthomorphata</taxon>
        <taxon>Ovalentaria</taxon>
        <taxon>Atherinomorphae</taxon>
        <taxon>Cyprinodontiformes</taxon>
        <taxon>Nothobranchiidae</taxon>
        <taxon>Nothobranchius</taxon>
    </lineage>
</organism>
<feature type="non-terminal residue" evidence="2">
    <location>
        <position position="45"/>
    </location>
</feature>
<feature type="non-terminal residue" evidence="2">
    <location>
        <position position="1"/>
    </location>
</feature>
<reference evidence="2" key="2">
    <citation type="submission" date="2016-06" db="EMBL/GenBank/DDBJ databases">
        <title>The genome of a short-lived fish provides insights into sex chromosome evolution and the genetic control of aging.</title>
        <authorList>
            <person name="Reichwald K."/>
            <person name="Felder M."/>
            <person name="Petzold A."/>
            <person name="Koch P."/>
            <person name="Groth M."/>
            <person name="Platzer M."/>
        </authorList>
    </citation>
    <scope>NUCLEOTIDE SEQUENCE</scope>
    <source>
        <tissue evidence="2">Brain</tissue>
    </source>
</reference>
<accession>A0A1A8IGI8</accession>
<sequence length="45" mass="4895">SASLRRLCLCVLTVRCKVSQSSEFSSKEPPAAAAWTQPASTERLQ</sequence>
<proteinExistence type="predicted"/>
<evidence type="ECO:0000313" key="2">
    <source>
        <dbReference type="EMBL" id="SBQ96193.1"/>
    </source>
</evidence>
<dbReference type="EMBL" id="HAED01009981">
    <property type="protein sequence ID" value="SBQ96193.1"/>
    <property type="molecule type" value="Transcribed_RNA"/>
</dbReference>
<evidence type="ECO:0000256" key="1">
    <source>
        <dbReference type="SAM" id="MobiDB-lite"/>
    </source>
</evidence>